<proteinExistence type="predicted"/>
<reference evidence="3 4" key="1">
    <citation type="journal article" date="2021" name="ISME Commun">
        <title>Automated analysis of genomic sequences facilitates high-throughput and comprehensive description of bacteria.</title>
        <authorList>
            <person name="Hitch T.C.A."/>
        </authorList>
    </citation>
    <scope>NUCLEOTIDE SEQUENCE [LARGE SCALE GENOMIC DNA]</scope>
    <source>
        <strain evidence="3 4">Sanger_03</strain>
    </source>
</reference>
<protein>
    <submittedName>
        <fullName evidence="3">Transporter</fullName>
    </submittedName>
</protein>
<dbReference type="RefSeq" id="WP_158367858.1">
    <property type="nucleotide sequence ID" value="NZ_JAOQJU010000002.1"/>
</dbReference>
<evidence type="ECO:0000313" key="3">
    <source>
        <dbReference type="EMBL" id="MCU6685446.1"/>
    </source>
</evidence>
<keyword evidence="1" id="KW-0812">Transmembrane</keyword>
<evidence type="ECO:0000259" key="2">
    <source>
        <dbReference type="Pfam" id="PF07670"/>
    </source>
</evidence>
<keyword evidence="1" id="KW-0472">Membrane</keyword>
<feature type="transmembrane region" description="Helical" evidence="1">
    <location>
        <begin position="115"/>
        <end position="134"/>
    </location>
</feature>
<feature type="transmembrane region" description="Helical" evidence="1">
    <location>
        <begin position="209"/>
        <end position="227"/>
    </location>
</feature>
<dbReference type="Proteomes" id="UP001652431">
    <property type="component" value="Unassembled WGS sequence"/>
</dbReference>
<comment type="caution">
    <text evidence="3">The sequence shown here is derived from an EMBL/GenBank/DDBJ whole genome shotgun (WGS) entry which is preliminary data.</text>
</comment>
<organism evidence="3 4">
    <name type="scientific">Dorea acetigenes</name>
    <dbReference type="NCBI Taxonomy" id="2981787"/>
    <lineage>
        <taxon>Bacteria</taxon>
        <taxon>Bacillati</taxon>
        <taxon>Bacillota</taxon>
        <taxon>Clostridia</taxon>
        <taxon>Lachnospirales</taxon>
        <taxon>Lachnospiraceae</taxon>
        <taxon>Dorea</taxon>
    </lineage>
</organism>
<evidence type="ECO:0000313" key="4">
    <source>
        <dbReference type="Proteomes" id="UP001652431"/>
    </source>
</evidence>
<feature type="transmembrane region" description="Helical" evidence="1">
    <location>
        <begin position="293"/>
        <end position="315"/>
    </location>
</feature>
<feature type="transmembrane region" description="Helical" evidence="1">
    <location>
        <begin position="36"/>
        <end position="55"/>
    </location>
</feature>
<accession>A0ABT2RJG3</accession>
<keyword evidence="4" id="KW-1185">Reference proteome</keyword>
<gene>
    <name evidence="3" type="ORF">OCV99_02565</name>
</gene>
<feature type="transmembrane region" description="Helical" evidence="1">
    <location>
        <begin position="76"/>
        <end position="95"/>
    </location>
</feature>
<dbReference type="InterPro" id="IPR011642">
    <property type="entry name" value="Gate_dom"/>
</dbReference>
<name>A0ABT2RJG3_9FIRM</name>
<feature type="transmembrane region" description="Helical" evidence="1">
    <location>
        <begin position="264"/>
        <end position="281"/>
    </location>
</feature>
<dbReference type="EMBL" id="JAOQJU010000002">
    <property type="protein sequence ID" value="MCU6685446.1"/>
    <property type="molecule type" value="Genomic_DNA"/>
</dbReference>
<feature type="domain" description="Nucleoside transporter/FeoB GTPase Gate" evidence="2">
    <location>
        <begin position="38"/>
        <end position="125"/>
    </location>
</feature>
<dbReference type="Pfam" id="PF07670">
    <property type="entry name" value="Gate"/>
    <property type="match status" value="1"/>
</dbReference>
<evidence type="ECO:0000256" key="1">
    <source>
        <dbReference type="SAM" id="Phobius"/>
    </source>
</evidence>
<sequence>MKEKIVSVLLILSFLILLAFPVPVFSGASKGLLLWYRTVLPTLLPFMILSNFMIHTRALSYISRLAGPFIHRIFGVSYKGSFAVITGFFCGYPMGAKVTADLIRSEKISAREGNYLLSFCNNTSPMFIISYLVWQNLNRKDFLVPTLFILTLSPICCSFLFRFYWMRGSGQKNAMKKNKEKSNCHTSAISYKPLNFQLFDSCMMDSFEAIVKVGGYIMLFSILTELLQLLSGRLPMLKFLLPMLEITNGISLLCQAGAPFRGTWIQVLALTSFGGFCAAAQTECMIQKAGLKIAPYIIEKLITMLVTSLFAILYLTSPRLHP</sequence>
<feature type="transmembrane region" description="Helical" evidence="1">
    <location>
        <begin position="146"/>
        <end position="165"/>
    </location>
</feature>
<keyword evidence="1" id="KW-1133">Transmembrane helix</keyword>